<dbReference type="PROSITE" id="PS50112">
    <property type="entry name" value="PAS"/>
    <property type="match status" value="1"/>
</dbReference>
<sequence>MCGQLIRGCSPSSDVLMSSLIETIEVDAALSKRLAEMPADSQTLTLSLDAIAEGGSSAGVLQHPSWAYVPHIATPRVTTEGKVDAADLARTIEATGSVDGEGVDADPSRTGNLLIGAGDSSPSALNPPAATSSCEGFLPPRRVAMLSSDPTKADCASMKDVEYRLVGTLGSGGTGIVYQAHQRAIDREVAIKVLRRELATDASSRGRFLAEARVIGALDHPNVIALHDLCIDDEGQLFYSMKRVDGASWDQQIDTLSLEKNLNILLRVADAIRYAHSRGLVHRDLKPENVMLGRFGEVLVADWGLALSKSSLTPTAAVPSTDSHHAIGGTPAYMAPELAAGDLFGITYATDIYLLGAILFRVVAGFPPHHGKSLLACIRAAANNQIEPVPEQLGDTELELIQIALKAMATDPLDRFTSVEELIEAIEGHRSHEASDRLVRRAKRRLAEIGELGAPEEVCQESVPSGLRADRYERFAAVDALLREAIEIWPDNRRAIDTLRSTQLEFARTATAQGDLDLALVLYESAGQTDSEAAARVRKQRDRRERVRESQAKYSTLFTHSPDAGMLIRWSDGVVLEANTACLELLGYAKEEVVGQKMTSLTIWACPEKRETFIEQLAREGQIDNFETQFLHKQTQLEELNCDDKTGQVQIPGVIDVLISSRTVHLGGEEMLLSTVRDISARKTAERDLEYSRRRLRDLQRLAGLGSWSFALQSQAIRWSEEAFRVTGRDVSRGAPDYNDFIASIHPDDREKLQVAVERSLTQGTSYQLKFRYRDDQGKYRKLFTRGNPVFDADDNVIEIYGILQHAAAGGG</sequence>
<dbReference type="STRING" id="595434.RISK_002331"/>
<dbReference type="AlphaFoldDB" id="A0A0J1EJK6"/>
<dbReference type="Gene3D" id="3.30.450.20">
    <property type="entry name" value="PAS domain"/>
    <property type="match status" value="2"/>
</dbReference>
<dbReference type="PROSITE" id="PS00108">
    <property type="entry name" value="PROTEIN_KINASE_ST"/>
    <property type="match status" value="1"/>
</dbReference>
<feature type="domain" description="Protein kinase" evidence="6">
    <location>
        <begin position="163"/>
        <end position="435"/>
    </location>
</feature>
<dbReference type="InterPro" id="IPR017441">
    <property type="entry name" value="Protein_kinase_ATP_BS"/>
</dbReference>
<accession>A0A0J1EJK6</accession>
<dbReference type="SMART" id="SM00091">
    <property type="entry name" value="PAS"/>
    <property type="match status" value="2"/>
</dbReference>
<dbReference type="PROSITE" id="PS00107">
    <property type="entry name" value="PROTEIN_KINASE_ATP"/>
    <property type="match status" value="1"/>
</dbReference>
<comment type="caution">
    <text evidence="8">The sequence shown here is derived from an EMBL/GenBank/DDBJ whole genome shotgun (WGS) entry which is preliminary data.</text>
</comment>
<dbReference type="PANTHER" id="PTHR43289:SF6">
    <property type="entry name" value="SERINE_THREONINE-PROTEIN KINASE NEKL-3"/>
    <property type="match status" value="1"/>
</dbReference>
<evidence type="ECO:0000313" key="9">
    <source>
        <dbReference type="Proteomes" id="UP000036367"/>
    </source>
</evidence>
<dbReference type="NCBIfam" id="TIGR00229">
    <property type="entry name" value="sensory_box"/>
    <property type="match status" value="1"/>
</dbReference>
<dbReference type="PANTHER" id="PTHR43289">
    <property type="entry name" value="MITOGEN-ACTIVATED PROTEIN KINASE KINASE KINASE 20-RELATED"/>
    <property type="match status" value="1"/>
</dbReference>
<evidence type="ECO:0000259" key="7">
    <source>
        <dbReference type="PROSITE" id="PS50112"/>
    </source>
</evidence>
<dbReference type="InterPro" id="IPR008271">
    <property type="entry name" value="Ser/Thr_kinase_AS"/>
</dbReference>
<dbReference type="Pfam" id="PF13426">
    <property type="entry name" value="PAS_9"/>
    <property type="match status" value="1"/>
</dbReference>
<dbReference type="Proteomes" id="UP000036367">
    <property type="component" value="Unassembled WGS sequence"/>
</dbReference>
<keyword evidence="3 8" id="KW-0418">Kinase</keyword>
<dbReference type="SUPFAM" id="SSF55785">
    <property type="entry name" value="PYP-like sensor domain (PAS domain)"/>
    <property type="match status" value="2"/>
</dbReference>
<name>A0A0J1EJK6_RHOIS</name>
<proteinExistence type="predicted"/>
<keyword evidence="1" id="KW-0808">Transferase</keyword>
<evidence type="ECO:0000313" key="8">
    <source>
        <dbReference type="EMBL" id="KLU05699.1"/>
    </source>
</evidence>
<gene>
    <name evidence="8" type="ORF">RISK_002331</name>
</gene>
<dbReference type="SMART" id="SM00220">
    <property type="entry name" value="S_TKc"/>
    <property type="match status" value="1"/>
</dbReference>
<dbReference type="InterPro" id="IPR013655">
    <property type="entry name" value="PAS_fold_3"/>
</dbReference>
<feature type="binding site" evidence="5">
    <location>
        <position position="192"/>
    </location>
    <ligand>
        <name>ATP</name>
        <dbReference type="ChEBI" id="CHEBI:30616"/>
    </ligand>
</feature>
<dbReference type="PROSITE" id="PS50011">
    <property type="entry name" value="PROTEIN_KINASE_DOM"/>
    <property type="match status" value="1"/>
</dbReference>
<evidence type="ECO:0000256" key="2">
    <source>
        <dbReference type="ARBA" id="ARBA00022741"/>
    </source>
</evidence>
<keyword evidence="4 5" id="KW-0067">ATP-binding</keyword>
<dbReference type="GO" id="GO:0004674">
    <property type="term" value="F:protein serine/threonine kinase activity"/>
    <property type="evidence" value="ECO:0007669"/>
    <property type="project" value="UniProtKB-KW"/>
</dbReference>
<dbReference type="Gene3D" id="1.10.510.10">
    <property type="entry name" value="Transferase(Phosphotransferase) domain 1"/>
    <property type="match status" value="1"/>
</dbReference>
<dbReference type="OrthoDB" id="279610at2"/>
<feature type="domain" description="PAS" evidence="7">
    <location>
        <begin position="550"/>
        <end position="617"/>
    </location>
</feature>
<dbReference type="CDD" id="cd00130">
    <property type="entry name" value="PAS"/>
    <property type="match status" value="2"/>
</dbReference>
<reference evidence="8" key="1">
    <citation type="submission" date="2015-05" db="EMBL/GenBank/DDBJ databases">
        <title>Permanent draft genome of Rhodopirellula islandicus K833.</title>
        <authorList>
            <person name="Kizina J."/>
            <person name="Richter M."/>
            <person name="Glockner F.O."/>
            <person name="Harder J."/>
        </authorList>
    </citation>
    <scope>NUCLEOTIDE SEQUENCE [LARGE SCALE GENOMIC DNA]</scope>
    <source>
        <strain evidence="8">K833</strain>
    </source>
</reference>
<dbReference type="CDD" id="cd14014">
    <property type="entry name" value="STKc_PknB_like"/>
    <property type="match status" value="1"/>
</dbReference>
<keyword evidence="8" id="KW-0723">Serine/threonine-protein kinase</keyword>
<dbReference type="GO" id="GO:0005524">
    <property type="term" value="F:ATP binding"/>
    <property type="evidence" value="ECO:0007669"/>
    <property type="project" value="UniProtKB-UniRule"/>
</dbReference>
<dbReference type="InterPro" id="IPR000014">
    <property type="entry name" value="PAS"/>
</dbReference>
<dbReference type="PATRIC" id="fig|595434.4.peg.2225"/>
<evidence type="ECO:0000259" key="6">
    <source>
        <dbReference type="PROSITE" id="PS50011"/>
    </source>
</evidence>
<dbReference type="SUPFAM" id="SSF56112">
    <property type="entry name" value="Protein kinase-like (PK-like)"/>
    <property type="match status" value="1"/>
</dbReference>
<organism evidence="8 9">
    <name type="scientific">Rhodopirellula islandica</name>
    <dbReference type="NCBI Taxonomy" id="595434"/>
    <lineage>
        <taxon>Bacteria</taxon>
        <taxon>Pseudomonadati</taxon>
        <taxon>Planctomycetota</taxon>
        <taxon>Planctomycetia</taxon>
        <taxon>Pirellulales</taxon>
        <taxon>Pirellulaceae</taxon>
        <taxon>Rhodopirellula</taxon>
    </lineage>
</organism>
<dbReference type="Pfam" id="PF08447">
    <property type="entry name" value="PAS_3"/>
    <property type="match status" value="1"/>
</dbReference>
<evidence type="ECO:0000256" key="3">
    <source>
        <dbReference type="ARBA" id="ARBA00022777"/>
    </source>
</evidence>
<dbReference type="EMBL" id="LECT01000017">
    <property type="protein sequence ID" value="KLU05699.1"/>
    <property type="molecule type" value="Genomic_DNA"/>
</dbReference>
<evidence type="ECO:0000256" key="1">
    <source>
        <dbReference type="ARBA" id="ARBA00022679"/>
    </source>
</evidence>
<dbReference type="Gene3D" id="3.30.200.20">
    <property type="entry name" value="Phosphorylase Kinase, domain 1"/>
    <property type="match status" value="1"/>
</dbReference>
<dbReference type="Pfam" id="PF00069">
    <property type="entry name" value="Pkinase"/>
    <property type="match status" value="1"/>
</dbReference>
<dbReference type="InterPro" id="IPR011009">
    <property type="entry name" value="Kinase-like_dom_sf"/>
</dbReference>
<keyword evidence="2 5" id="KW-0547">Nucleotide-binding</keyword>
<evidence type="ECO:0000256" key="4">
    <source>
        <dbReference type="ARBA" id="ARBA00022840"/>
    </source>
</evidence>
<protein>
    <submittedName>
        <fullName evidence="8">Serine/threonine protein kinase</fullName>
    </submittedName>
</protein>
<dbReference type="InterPro" id="IPR035965">
    <property type="entry name" value="PAS-like_dom_sf"/>
</dbReference>
<dbReference type="InterPro" id="IPR000719">
    <property type="entry name" value="Prot_kinase_dom"/>
</dbReference>
<evidence type="ECO:0000256" key="5">
    <source>
        <dbReference type="PROSITE-ProRule" id="PRU10141"/>
    </source>
</evidence>
<keyword evidence="9" id="KW-1185">Reference proteome</keyword>